<gene>
    <name evidence="1" type="ORF">I6J59_11065</name>
</gene>
<dbReference type="RefSeq" id="WP_027200137.1">
    <property type="nucleotide sequence ID" value="NZ_CP069450.1"/>
</dbReference>
<dbReference type="Proteomes" id="UP000654720">
    <property type="component" value="Chromosome"/>
</dbReference>
<protein>
    <recommendedName>
        <fullName evidence="3">Immunity protein 40 domain-containing protein</fullName>
    </recommendedName>
</protein>
<sequence length="161" mass="18543">MHSKIFQITETKVAKDNYLNENTLEQGDGNYYDYCSEIDDNERKLHITNLVDNILPKGMFVLVEADVIRYNGGADKWKEEFVAGINEMAKAITTDNCTLWVGAVYQLEKYLKNPLNTGYQFYMDEQGCSYHAEQSYEFLRTVSQLEPGTLLYIGGVIDYNF</sequence>
<accession>A0ABX7H120</accession>
<evidence type="ECO:0008006" key="3">
    <source>
        <dbReference type="Google" id="ProtNLM"/>
    </source>
</evidence>
<proteinExistence type="predicted"/>
<dbReference type="EMBL" id="CP069450">
    <property type="protein sequence ID" value="QRO48504.1"/>
    <property type="molecule type" value="Genomic_DNA"/>
</dbReference>
<evidence type="ECO:0000313" key="2">
    <source>
        <dbReference type="Proteomes" id="UP000654720"/>
    </source>
</evidence>
<reference evidence="1 2" key="1">
    <citation type="submission" date="2021-02" db="EMBL/GenBank/DDBJ databases">
        <title>FDA dAtabase for Regulatory Grade micrObial Sequences (FDA-ARGOS): Supporting development and validation of Infectious Disease Dx tests.</title>
        <authorList>
            <person name="Carlson P."/>
            <person name="Fischbach M."/>
            <person name="Hastie J."/>
            <person name="Bilen M."/>
            <person name="Cheng A."/>
            <person name="Tallon L."/>
            <person name="Sadzewicz L."/>
            <person name="Zhao X."/>
            <person name="Boylan J."/>
            <person name="Ott S."/>
            <person name="Bowen H."/>
            <person name="Vavikolanu K."/>
            <person name="Mehta A."/>
            <person name="Aluvathingal J."/>
            <person name="Nadendla S."/>
            <person name="Yan Y."/>
            <person name="Sichtig H."/>
        </authorList>
    </citation>
    <scope>NUCLEOTIDE SEQUENCE [LARGE SCALE GENOMIC DNA]</scope>
    <source>
        <strain evidence="1 2">FDAARGOS_1229</strain>
    </source>
</reference>
<name>A0ABX7H120_9BACT</name>
<dbReference type="GeneID" id="93098914"/>
<keyword evidence="2" id="KW-1185">Reference proteome</keyword>
<evidence type="ECO:0000313" key="1">
    <source>
        <dbReference type="EMBL" id="QRO48504.1"/>
    </source>
</evidence>
<organism evidence="1 2">
    <name type="scientific">Butyricimonas virosa</name>
    <dbReference type="NCBI Taxonomy" id="544645"/>
    <lineage>
        <taxon>Bacteria</taxon>
        <taxon>Pseudomonadati</taxon>
        <taxon>Bacteroidota</taxon>
        <taxon>Bacteroidia</taxon>
        <taxon>Bacteroidales</taxon>
        <taxon>Odoribacteraceae</taxon>
        <taxon>Butyricimonas</taxon>
    </lineage>
</organism>